<dbReference type="OrthoDB" id="73252at2759"/>
<proteinExistence type="predicted"/>
<evidence type="ECO:0000256" key="1">
    <source>
        <dbReference type="SAM" id="MobiDB-lite"/>
    </source>
</evidence>
<dbReference type="SUPFAM" id="SSF49879">
    <property type="entry name" value="SMAD/FHA domain"/>
    <property type="match status" value="1"/>
</dbReference>
<organism evidence="2 3">
    <name type="scientific">Thraustotheca clavata</name>
    <dbReference type="NCBI Taxonomy" id="74557"/>
    <lineage>
        <taxon>Eukaryota</taxon>
        <taxon>Sar</taxon>
        <taxon>Stramenopiles</taxon>
        <taxon>Oomycota</taxon>
        <taxon>Saprolegniomycetes</taxon>
        <taxon>Saprolegniales</taxon>
        <taxon>Achlyaceae</taxon>
        <taxon>Thraustotheca</taxon>
    </lineage>
</organism>
<reference evidence="2 3" key="1">
    <citation type="journal article" date="2014" name="Genome Biol. Evol.">
        <title>The secreted proteins of Achlya hypogyna and Thraustotheca clavata identify the ancestral oomycete secretome and reveal gene acquisitions by horizontal gene transfer.</title>
        <authorList>
            <person name="Misner I."/>
            <person name="Blouin N."/>
            <person name="Leonard G."/>
            <person name="Richards T.A."/>
            <person name="Lane C.E."/>
        </authorList>
    </citation>
    <scope>NUCLEOTIDE SEQUENCE [LARGE SCALE GENOMIC DNA]</scope>
    <source>
        <strain evidence="2 3">ATCC 34112</strain>
    </source>
</reference>
<dbReference type="InterPro" id="IPR008984">
    <property type="entry name" value="SMAD_FHA_dom_sf"/>
</dbReference>
<protein>
    <recommendedName>
        <fullName evidence="4">FHA domain-containing protein</fullName>
    </recommendedName>
</protein>
<dbReference type="CDD" id="cd00060">
    <property type="entry name" value="FHA"/>
    <property type="match status" value="1"/>
</dbReference>
<accession>A0A1W0A946</accession>
<gene>
    <name evidence="2" type="ORF">THRCLA_01270</name>
</gene>
<keyword evidence="3" id="KW-1185">Reference proteome</keyword>
<evidence type="ECO:0000313" key="2">
    <source>
        <dbReference type="EMBL" id="OQS06691.1"/>
    </source>
</evidence>
<dbReference type="Gene3D" id="2.60.200.20">
    <property type="match status" value="1"/>
</dbReference>
<comment type="caution">
    <text evidence="2">The sequence shown here is derived from an EMBL/GenBank/DDBJ whole genome shotgun (WGS) entry which is preliminary data.</text>
</comment>
<feature type="compositionally biased region" description="Basic and acidic residues" evidence="1">
    <location>
        <begin position="343"/>
        <end position="354"/>
    </location>
</feature>
<dbReference type="EMBL" id="JNBS01000316">
    <property type="protein sequence ID" value="OQS06691.1"/>
    <property type="molecule type" value="Genomic_DNA"/>
</dbReference>
<dbReference type="AlphaFoldDB" id="A0A1W0A946"/>
<evidence type="ECO:0008006" key="4">
    <source>
        <dbReference type="Google" id="ProtNLM"/>
    </source>
</evidence>
<dbReference type="Proteomes" id="UP000243217">
    <property type="component" value="Unassembled WGS sequence"/>
</dbReference>
<sequence length="410" mass="46046">MTRSVAPSLLLTTPAMQSALFEPCIEGITIGTSPLNRFCVPGDLEVDLHHATLEHTKVHGIWVFVDHSTRGSLDRDCTRFHRHATVVNDGDTFVVGNTEIQVHFYDQVADKAGSHRAVSIDTHQYAIPQKPVRRIIAPEYTNSPVPKHKRANSRSSEFSFDAVEFDTVDNQVPLEYSASPQPAAGRFLQTKPIASKRDDLRIQVSKKMANLNTKPSIVPTPSSPLATRPARTINIDHRDHISGFHTEISNAHYPSQRQGNSLFTLDLPKSPAVPILPPKSSYHLFQGIEDENHPENEVYSSVESNAPTEIAKYRDSMESLSSFEDEPNESIVYPQIKPNTPPPRDESNEDDSLHQRLISSLRLKRLQPKPPTIDPVLSPYKTAKSLKQDPLQFYMESPRETSSYFDYSLH</sequence>
<feature type="region of interest" description="Disordered" evidence="1">
    <location>
        <begin position="316"/>
        <end position="381"/>
    </location>
</feature>
<evidence type="ECO:0000313" key="3">
    <source>
        <dbReference type="Proteomes" id="UP000243217"/>
    </source>
</evidence>
<name>A0A1W0A946_9STRA</name>